<dbReference type="Proteomes" id="UP001482231">
    <property type="component" value="Unassembled WGS sequence"/>
</dbReference>
<dbReference type="Gene3D" id="3.30.450.40">
    <property type="match status" value="1"/>
</dbReference>
<name>A0ABV0EGR1_9BURK</name>
<reference evidence="2 3" key="1">
    <citation type="submission" date="2024-02" db="EMBL/GenBank/DDBJ databases">
        <title>New thermophilic sulfur-oxidizing bacteria from a hot springs of the Uzon caldera (Kamchatka, Russia).</title>
        <authorList>
            <person name="Dukat A.M."/>
            <person name="Elcheninov A.G."/>
            <person name="Frolov E.N."/>
        </authorList>
    </citation>
    <scope>NUCLEOTIDE SEQUENCE [LARGE SCALE GENOMIC DNA]</scope>
    <source>
        <strain evidence="2 3">AK1</strain>
    </source>
</reference>
<protein>
    <submittedName>
        <fullName evidence="2">GAF domain-containing protein</fullName>
    </submittedName>
</protein>
<gene>
    <name evidence="2" type="ORF">V6E02_11575</name>
</gene>
<comment type="caution">
    <text evidence="2">The sequence shown here is derived from an EMBL/GenBank/DDBJ whole genome shotgun (WGS) entry which is preliminary data.</text>
</comment>
<dbReference type="InterPro" id="IPR029016">
    <property type="entry name" value="GAF-like_dom_sf"/>
</dbReference>
<keyword evidence="3" id="KW-1185">Reference proteome</keyword>
<dbReference type="SMART" id="SM00065">
    <property type="entry name" value="GAF"/>
    <property type="match status" value="1"/>
</dbReference>
<proteinExistence type="predicted"/>
<dbReference type="EMBL" id="JBAJEX010000011">
    <property type="protein sequence ID" value="MEO1767850.1"/>
    <property type="molecule type" value="Genomic_DNA"/>
</dbReference>
<evidence type="ECO:0000313" key="2">
    <source>
        <dbReference type="EMBL" id="MEO1767850.1"/>
    </source>
</evidence>
<evidence type="ECO:0000313" key="3">
    <source>
        <dbReference type="Proteomes" id="UP001482231"/>
    </source>
</evidence>
<sequence>MMGDAEVRLLRLKDLSRVLDTTSGLQDSLQRMAMMAARILNAQRCSIMLLDEHEERDVRLRVFASHGELPEAAFHETTRAGEGVAGHVLARGTPLLVEDIARSEFVNVARRLTEGGRSLISAPIVIDGQIIGVINVSDPQAPRPFNLDDLNLLEVVALFIGKSIQVVQLQGVLNSRFAQMALVREAEAQVGSAVAALGANPNQLAKMLAKSFFKEMIRAGFTASQIIHAASEIITQLNAHLGRLKRLHKERGLK</sequence>
<evidence type="ECO:0000259" key="1">
    <source>
        <dbReference type="SMART" id="SM00065"/>
    </source>
</evidence>
<accession>A0ABV0EGR1</accession>
<dbReference type="Pfam" id="PF01590">
    <property type="entry name" value="GAF"/>
    <property type="match status" value="1"/>
</dbReference>
<feature type="domain" description="GAF" evidence="1">
    <location>
        <begin position="24"/>
        <end position="174"/>
    </location>
</feature>
<organism evidence="2 3">
    <name type="scientific">Thiobacter aerophilum</name>
    <dbReference type="NCBI Taxonomy" id="3121275"/>
    <lineage>
        <taxon>Bacteria</taxon>
        <taxon>Pseudomonadati</taxon>
        <taxon>Pseudomonadota</taxon>
        <taxon>Betaproteobacteria</taxon>
        <taxon>Burkholderiales</taxon>
        <taxon>Thiobacteraceae</taxon>
        <taxon>Thiobacter</taxon>
    </lineage>
</organism>
<dbReference type="RefSeq" id="WP_347308960.1">
    <property type="nucleotide sequence ID" value="NZ_JBAJEX010000011.1"/>
</dbReference>
<dbReference type="SUPFAM" id="SSF55781">
    <property type="entry name" value="GAF domain-like"/>
    <property type="match status" value="1"/>
</dbReference>
<dbReference type="InterPro" id="IPR003018">
    <property type="entry name" value="GAF"/>
</dbReference>